<dbReference type="PROSITE" id="PS50110">
    <property type="entry name" value="RESPONSE_REGULATORY"/>
    <property type="match status" value="1"/>
</dbReference>
<feature type="modified residue" description="4-aspartylphosphate" evidence="1">
    <location>
        <position position="68"/>
    </location>
</feature>
<dbReference type="Pfam" id="PF00072">
    <property type="entry name" value="Response_reg"/>
    <property type="match status" value="1"/>
</dbReference>
<protein>
    <recommendedName>
        <fullName evidence="2">Response regulatory domain-containing protein</fullName>
    </recommendedName>
</protein>
<dbReference type="SUPFAM" id="SSF52172">
    <property type="entry name" value="CheY-like"/>
    <property type="match status" value="1"/>
</dbReference>
<gene>
    <name evidence="3" type="ORF">GCM10022422_30690</name>
</gene>
<dbReference type="InterPro" id="IPR011006">
    <property type="entry name" value="CheY-like_superfamily"/>
</dbReference>
<name>A0ABP7FNQ4_9FLAO</name>
<proteinExistence type="predicted"/>
<keyword evidence="4" id="KW-1185">Reference proteome</keyword>
<accession>A0ABP7FNQ4</accession>
<evidence type="ECO:0000256" key="1">
    <source>
        <dbReference type="PROSITE-ProRule" id="PRU00169"/>
    </source>
</evidence>
<dbReference type="InterPro" id="IPR052893">
    <property type="entry name" value="TCS_response_regulator"/>
</dbReference>
<keyword evidence="1" id="KW-0597">Phosphoprotein</keyword>
<dbReference type="PANTHER" id="PTHR44520">
    <property type="entry name" value="RESPONSE REGULATOR RCP1-RELATED"/>
    <property type="match status" value="1"/>
</dbReference>
<feature type="domain" description="Response regulatory" evidence="2">
    <location>
        <begin position="14"/>
        <end position="136"/>
    </location>
</feature>
<dbReference type="Gene3D" id="3.40.50.2300">
    <property type="match status" value="1"/>
</dbReference>
<organism evidence="3 4">
    <name type="scientific">Flavobacterium ginsengisoli</name>
    <dbReference type="NCBI Taxonomy" id="871694"/>
    <lineage>
        <taxon>Bacteria</taxon>
        <taxon>Pseudomonadati</taxon>
        <taxon>Bacteroidota</taxon>
        <taxon>Flavobacteriia</taxon>
        <taxon>Flavobacteriales</taxon>
        <taxon>Flavobacteriaceae</taxon>
        <taxon>Flavobacterium</taxon>
    </lineage>
</organism>
<evidence type="ECO:0000313" key="4">
    <source>
        <dbReference type="Proteomes" id="UP001501367"/>
    </source>
</evidence>
<evidence type="ECO:0000259" key="2">
    <source>
        <dbReference type="PROSITE" id="PS50110"/>
    </source>
</evidence>
<comment type="caution">
    <text evidence="3">The sequence shown here is derived from an EMBL/GenBank/DDBJ whole genome shotgun (WGS) entry which is preliminary data.</text>
</comment>
<dbReference type="InterPro" id="IPR001789">
    <property type="entry name" value="Sig_transdc_resp-reg_receiver"/>
</dbReference>
<reference evidence="4" key="1">
    <citation type="journal article" date="2019" name="Int. J. Syst. Evol. Microbiol.">
        <title>The Global Catalogue of Microorganisms (GCM) 10K type strain sequencing project: providing services to taxonomists for standard genome sequencing and annotation.</title>
        <authorList>
            <consortium name="The Broad Institute Genomics Platform"/>
            <consortium name="The Broad Institute Genome Sequencing Center for Infectious Disease"/>
            <person name="Wu L."/>
            <person name="Ma J."/>
        </authorList>
    </citation>
    <scope>NUCLEOTIDE SEQUENCE [LARGE SCALE GENOMIC DNA]</scope>
    <source>
        <strain evidence="4">JCM 17336</strain>
    </source>
</reference>
<sequence>MDYTDMLHEPLHKLIYLAEDDEDDRILFLEVLKEIHPEIGVKVFEDGQRLLDSLHEAENDKPKILFLDINMPCKNGFECLKEIKCRVGCLSGVKIIMFSTSSSTLHIELSYKLGADGYAIKPGSFNELKDLLQEIIAINWSKASRNRTEFVLDSKK</sequence>
<dbReference type="PANTHER" id="PTHR44520:SF2">
    <property type="entry name" value="RESPONSE REGULATOR RCP1"/>
    <property type="match status" value="1"/>
</dbReference>
<dbReference type="EMBL" id="BAABDT010000006">
    <property type="protein sequence ID" value="GAA3744464.1"/>
    <property type="molecule type" value="Genomic_DNA"/>
</dbReference>
<evidence type="ECO:0000313" key="3">
    <source>
        <dbReference type="EMBL" id="GAA3744464.1"/>
    </source>
</evidence>
<dbReference type="Proteomes" id="UP001501367">
    <property type="component" value="Unassembled WGS sequence"/>
</dbReference>
<dbReference type="SMART" id="SM00448">
    <property type="entry name" value="REC"/>
    <property type="match status" value="1"/>
</dbReference>